<gene>
    <name evidence="1" type="ORF">BDV37DRAFT_271318</name>
</gene>
<keyword evidence="2" id="KW-1185">Reference proteome</keyword>
<dbReference type="RefSeq" id="XP_031941742.1">
    <property type="nucleotide sequence ID" value="XM_032084702.1"/>
</dbReference>
<accession>A0A5N7DEH6</accession>
<dbReference type="OrthoDB" id="3439209at2759"/>
<dbReference type="AlphaFoldDB" id="A0A5N7DEH6"/>
<protein>
    <recommendedName>
        <fullName evidence="3">Myb-like domain-containing protein</fullName>
    </recommendedName>
</protein>
<organism evidence="1 2">
    <name type="scientific">Aspergillus pseudonomiae</name>
    <dbReference type="NCBI Taxonomy" id="1506151"/>
    <lineage>
        <taxon>Eukaryota</taxon>
        <taxon>Fungi</taxon>
        <taxon>Dikarya</taxon>
        <taxon>Ascomycota</taxon>
        <taxon>Pezizomycotina</taxon>
        <taxon>Eurotiomycetes</taxon>
        <taxon>Eurotiomycetidae</taxon>
        <taxon>Eurotiales</taxon>
        <taxon>Aspergillaceae</taxon>
        <taxon>Aspergillus</taxon>
        <taxon>Aspergillus subgen. Circumdati</taxon>
    </lineage>
</organism>
<name>A0A5N7DEH6_9EURO</name>
<dbReference type="Proteomes" id="UP000325579">
    <property type="component" value="Unassembled WGS sequence"/>
</dbReference>
<evidence type="ECO:0000313" key="2">
    <source>
        <dbReference type="Proteomes" id="UP000325579"/>
    </source>
</evidence>
<dbReference type="GeneID" id="43669393"/>
<sequence>MIAAGVNWTSNVHHSEAPTPVLDVHVDPVKRKTRLAFDKDLVSPNLASSHSLIHNFGGVFPTNFCAPQTESILCSREATESQESQMHRWLEPNGCHSMGPDDMANKTLMAHRAMSNDLGCWPETLTSTDFEESKVQFYGCRVQPSSQIQGSFIQNGREISVPHTHDQHTQNAVYPGNEELAVGEKVETDDVIFGIAHPIPRLPISCMNGSFSSFSGPEPESVAISPFSTPDNSREPLFIDSRAPHQEWTTSEVDSSELFLTSSGKRSVPIVNYFTPVSGPFTPPPWPTDGVRTAWNVQQESTSRGDAFWVDILCGLSMNGFDGHVEEDFDHAPTINDNIHSSPLEGNACQYYVQPTMARCQSRVGHVSIPFVKERPPENSEHSPAQPYHDSPCIHHLVHPTHTTNRRYVLRGQRASKQTACHSNGRDEFLVECKLRGLSYKDIKRIGGFKEAESTLRGRFRTLTKSKEQRVRKPQWQEKDISLLCQAVKACMEDNKQARSGNGPSCQSSATSQPPKVSWKRVAQYIWLHGGSYHFGNATCKKKWCDIHGVKFWD</sequence>
<reference evidence="1 2" key="1">
    <citation type="submission" date="2019-04" db="EMBL/GenBank/DDBJ databases">
        <authorList>
            <consortium name="DOE Joint Genome Institute"/>
            <person name="Mondo S."/>
            <person name="Kjaerbolling I."/>
            <person name="Vesth T."/>
            <person name="Frisvad J.C."/>
            <person name="Nybo J.L."/>
            <person name="Theobald S."/>
            <person name="Kildgaard S."/>
            <person name="Isbrandt T."/>
            <person name="Kuo A."/>
            <person name="Sato A."/>
            <person name="Lyhne E.K."/>
            <person name="Kogle M.E."/>
            <person name="Wiebenga A."/>
            <person name="Kun R.S."/>
            <person name="Lubbers R.J."/>
            <person name="Makela M.R."/>
            <person name="Barry K."/>
            <person name="Chovatia M."/>
            <person name="Clum A."/>
            <person name="Daum C."/>
            <person name="Haridas S."/>
            <person name="He G."/>
            <person name="LaButti K."/>
            <person name="Lipzen A."/>
            <person name="Riley R."/>
            <person name="Salamov A."/>
            <person name="Simmons B.A."/>
            <person name="Magnuson J.K."/>
            <person name="Henrissat B."/>
            <person name="Mortensen U.H."/>
            <person name="Larsen T.O."/>
            <person name="Devries R.P."/>
            <person name="Grigoriev I.V."/>
            <person name="Machida M."/>
            <person name="Baker S.E."/>
            <person name="Andersen M.R."/>
            <person name="Cantor M.N."/>
            <person name="Hua S.X."/>
        </authorList>
    </citation>
    <scope>NUCLEOTIDE SEQUENCE [LARGE SCALE GENOMIC DNA]</scope>
    <source>
        <strain evidence="1 2">CBS 119388</strain>
    </source>
</reference>
<evidence type="ECO:0000313" key="1">
    <source>
        <dbReference type="EMBL" id="KAE8404423.1"/>
    </source>
</evidence>
<evidence type="ECO:0008006" key="3">
    <source>
        <dbReference type="Google" id="ProtNLM"/>
    </source>
</evidence>
<proteinExistence type="predicted"/>
<dbReference type="EMBL" id="ML736767">
    <property type="protein sequence ID" value="KAE8404423.1"/>
    <property type="molecule type" value="Genomic_DNA"/>
</dbReference>